<reference evidence="2 3" key="1">
    <citation type="submission" date="2016-03" db="EMBL/GenBank/DDBJ databases">
        <title>Cyphomyrmex costatus WGS genome.</title>
        <authorList>
            <person name="Nygaard S."/>
            <person name="Hu H."/>
            <person name="Boomsma J."/>
            <person name="Zhang G."/>
        </authorList>
    </citation>
    <scope>NUCLEOTIDE SEQUENCE [LARGE SCALE GENOMIC DNA]</scope>
    <source>
        <strain evidence="2">MS0001</strain>
        <tissue evidence="2">Whole body</tissue>
    </source>
</reference>
<feature type="region of interest" description="Disordered" evidence="1">
    <location>
        <begin position="44"/>
        <end position="66"/>
    </location>
</feature>
<dbReference type="AlphaFoldDB" id="A0A195D1B8"/>
<dbReference type="Proteomes" id="UP000078542">
    <property type="component" value="Unassembled WGS sequence"/>
</dbReference>
<sequence length="86" mass="9827">MRGVAGTGWRWWSFHLFAHTIDSVIKRCEVFSGQRLIVTGFSPDRPRHHQSSLNSHKYVDSPASRPIVSRGEKCDVEISETISQIF</sequence>
<accession>A0A195D1B8</accession>
<protein>
    <submittedName>
        <fullName evidence="2">Uncharacterized protein</fullName>
    </submittedName>
</protein>
<name>A0A195D1B8_9HYME</name>
<evidence type="ECO:0000313" key="3">
    <source>
        <dbReference type="Proteomes" id="UP000078542"/>
    </source>
</evidence>
<proteinExistence type="predicted"/>
<evidence type="ECO:0000313" key="2">
    <source>
        <dbReference type="EMBL" id="KYN06662.1"/>
    </source>
</evidence>
<organism evidence="2 3">
    <name type="scientific">Cyphomyrmex costatus</name>
    <dbReference type="NCBI Taxonomy" id="456900"/>
    <lineage>
        <taxon>Eukaryota</taxon>
        <taxon>Metazoa</taxon>
        <taxon>Ecdysozoa</taxon>
        <taxon>Arthropoda</taxon>
        <taxon>Hexapoda</taxon>
        <taxon>Insecta</taxon>
        <taxon>Pterygota</taxon>
        <taxon>Neoptera</taxon>
        <taxon>Endopterygota</taxon>
        <taxon>Hymenoptera</taxon>
        <taxon>Apocrita</taxon>
        <taxon>Aculeata</taxon>
        <taxon>Formicoidea</taxon>
        <taxon>Formicidae</taxon>
        <taxon>Myrmicinae</taxon>
        <taxon>Cyphomyrmex</taxon>
    </lineage>
</organism>
<dbReference type="EMBL" id="KQ976973">
    <property type="protein sequence ID" value="KYN06662.1"/>
    <property type="molecule type" value="Genomic_DNA"/>
</dbReference>
<keyword evidence="3" id="KW-1185">Reference proteome</keyword>
<gene>
    <name evidence="2" type="ORF">ALC62_02320</name>
</gene>
<evidence type="ECO:0000256" key="1">
    <source>
        <dbReference type="SAM" id="MobiDB-lite"/>
    </source>
</evidence>